<dbReference type="STRING" id="192904.SAMN04488514_11566"/>
<sequence length="218" mass="24289">MRNKTLKHYLFMVVLILVVNIGCTPNGIDTPFDNLVKDEVKDDQLDNGNDGENEDDKGEQEINSSLTAKVNGNDFKTTTVLQQYIAGASVSVNENFYGIGVIALDVKLDIRKPRSIYLFMYGEDFNALKAGTSFTTVTNIVIPENGGAFAIYSEDPDTKVEDDEISTEIVESISIKITALDKVNYLISGEFSYTAIDEDTNKKYIITDGKFEDMKYEN</sequence>
<dbReference type="RefSeq" id="WP_089894472.1">
    <property type="nucleotide sequence ID" value="NZ_FNGV01000015.1"/>
</dbReference>
<accession>A0A1G9WDM5</accession>
<gene>
    <name evidence="1" type="ORF">SAMN04488514_11566</name>
</gene>
<evidence type="ECO:0000313" key="1">
    <source>
        <dbReference type="EMBL" id="SDM82608.1"/>
    </source>
</evidence>
<dbReference type="OrthoDB" id="1449843at2"/>
<name>A0A1G9WDM5_9FLAO</name>
<dbReference type="AlphaFoldDB" id="A0A1G9WDM5"/>
<evidence type="ECO:0000313" key="2">
    <source>
        <dbReference type="Proteomes" id="UP000199440"/>
    </source>
</evidence>
<dbReference type="EMBL" id="FNGV01000015">
    <property type="protein sequence ID" value="SDM82608.1"/>
    <property type="molecule type" value="Genomic_DNA"/>
</dbReference>
<protein>
    <submittedName>
        <fullName evidence="1">Uncharacterized protein</fullName>
    </submittedName>
</protein>
<organism evidence="1 2">
    <name type="scientific">Kriegella aquimaris</name>
    <dbReference type="NCBI Taxonomy" id="192904"/>
    <lineage>
        <taxon>Bacteria</taxon>
        <taxon>Pseudomonadati</taxon>
        <taxon>Bacteroidota</taxon>
        <taxon>Flavobacteriia</taxon>
        <taxon>Flavobacteriales</taxon>
        <taxon>Flavobacteriaceae</taxon>
        <taxon>Kriegella</taxon>
    </lineage>
</organism>
<proteinExistence type="predicted"/>
<reference evidence="2" key="1">
    <citation type="submission" date="2016-10" db="EMBL/GenBank/DDBJ databases">
        <authorList>
            <person name="Varghese N."/>
            <person name="Submissions S."/>
        </authorList>
    </citation>
    <scope>NUCLEOTIDE SEQUENCE [LARGE SCALE GENOMIC DNA]</scope>
    <source>
        <strain evidence="2">DSM 19886</strain>
    </source>
</reference>
<keyword evidence="2" id="KW-1185">Reference proteome</keyword>
<dbReference type="Proteomes" id="UP000199440">
    <property type="component" value="Unassembled WGS sequence"/>
</dbReference>